<keyword evidence="8 12" id="KW-0472">Membrane</keyword>
<keyword evidence="3" id="KW-0813">Transport</keyword>
<evidence type="ECO:0000256" key="2">
    <source>
        <dbReference type="ARBA" id="ARBA00007602"/>
    </source>
</evidence>
<evidence type="ECO:0000256" key="10">
    <source>
        <dbReference type="ARBA" id="ARBA00023186"/>
    </source>
</evidence>
<keyword evidence="11" id="KW-0676">Redox-active center</keyword>
<reference evidence="13 14" key="1">
    <citation type="submission" date="2019-07" db="EMBL/GenBank/DDBJ databases">
        <title>Qingshengfaniella alkalisoli gen. nov., sp. nov., isolated from saline soil.</title>
        <authorList>
            <person name="Xu L."/>
            <person name="Huang X.-X."/>
            <person name="Sun J.-Q."/>
        </authorList>
    </citation>
    <scope>NUCLEOTIDE SEQUENCE [LARGE SCALE GENOMIC DNA]</scope>
    <source>
        <strain evidence="13 14">DSM 27279</strain>
    </source>
</reference>
<evidence type="ECO:0000313" key="13">
    <source>
        <dbReference type="EMBL" id="TSH88830.1"/>
    </source>
</evidence>
<evidence type="ECO:0000256" key="3">
    <source>
        <dbReference type="ARBA" id="ARBA00022448"/>
    </source>
</evidence>
<dbReference type="RefSeq" id="WP_143950946.1">
    <property type="nucleotide sequence ID" value="NZ_BAABMB010000005.1"/>
</dbReference>
<evidence type="ECO:0000256" key="8">
    <source>
        <dbReference type="ARBA" id="ARBA00023136"/>
    </source>
</evidence>
<dbReference type="Pfam" id="PF02600">
    <property type="entry name" value="DsbB"/>
    <property type="match status" value="1"/>
</dbReference>
<dbReference type="OrthoDB" id="158402at2"/>
<dbReference type="InterPro" id="IPR012187">
    <property type="entry name" value="Disulphide_bond_form_BdbC"/>
</dbReference>
<organism evidence="13 14">
    <name type="scientific">Verticiella sediminum</name>
    <dbReference type="NCBI Taxonomy" id="1247510"/>
    <lineage>
        <taxon>Bacteria</taxon>
        <taxon>Pseudomonadati</taxon>
        <taxon>Pseudomonadota</taxon>
        <taxon>Betaproteobacteria</taxon>
        <taxon>Burkholderiales</taxon>
        <taxon>Alcaligenaceae</taxon>
        <taxon>Verticiella</taxon>
    </lineage>
</organism>
<comment type="similarity">
    <text evidence="2">Belongs to the DsbB family. BdbC subfamily.</text>
</comment>
<evidence type="ECO:0000313" key="14">
    <source>
        <dbReference type="Proteomes" id="UP000318405"/>
    </source>
</evidence>
<name>A0A556A7I2_9BURK</name>
<evidence type="ECO:0000256" key="6">
    <source>
        <dbReference type="ARBA" id="ARBA00022989"/>
    </source>
</evidence>
<evidence type="ECO:0000256" key="1">
    <source>
        <dbReference type="ARBA" id="ARBA00004141"/>
    </source>
</evidence>
<sequence length="147" mass="15554">MAEAAVSDRDRGGWAPLFAAWLVALIASLAVLFVGEVMDQTPCNLCWFQRTFMFPLAIVLGVASLRADSAAWRYALPLAVGGLLVAGFHSLLYLGVIPERIMPCSQGVSCTSADMTILGGLPLPLLALAAFGAIATLLLMTRSRTSL</sequence>
<dbReference type="GO" id="GO:0006457">
    <property type="term" value="P:protein folding"/>
    <property type="evidence" value="ECO:0007669"/>
    <property type="project" value="InterPro"/>
</dbReference>
<dbReference type="PANTHER" id="PTHR43469">
    <property type="entry name" value="DISULFIDE FORMATION PROTEIN-RELATED"/>
    <property type="match status" value="1"/>
</dbReference>
<dbReference type="InterPro" id="IPR003752">
    <property type="entry name" value="DiS_bond_form_DsbB/BdbC"/>
</dbReference>
<protein>
    <submittedName>
        <fullName evidence="13">Disulfide bond formation protein B</fullName>
    </submittedName>
</protein>
<keyword evidence="7" id="KW-0560">Oxidoreductase</keyword>
<evidence type="ECO:0000256" key="7">
    <source>
        <dbReference type="ARBA" id="ARBA00023002"/>
    </source>
</evidence>
<keyword evidence="5" id="KW-0249">Electron transport</keyword>
<feature type="transmembrane region" description="Helical" evidence="12">
    <location>
        <begin position="12"/>
        <end position="35"/>
    </location>
</feature>
<feature type="transmembrane region" description="Helical" evidence="12">
    <location>
        <begin position="74"/>
        <end position="97"/>
    </location>
</feature>
<dbReference type="Gene3D" id="1.20.1550.10">
    <property type="entry name" value="DsbB-like"/>
    <property type="match status" value="1"/>
</dbReference>
<dbReference type="EMBL" id="VLTJ01000042">
    <property type="protein sequence ID" value="TSH88830.1"/>
    <property type="molecule type" value="Genomic_DNA"/>
</dbReference>
<evidence type="ECO:0000256" key="5">
    <source>
        <dbReference type="ARBA" id="ARBA00022982"/>
    </source>
</evidence>
<dbReference type="AlphaFoldDB" id="A0A556A7I2"/>
<comment type="caution">
    <text evidence="13">The sequence shown here is derived from an EMBL/GenBank/DDBJ whole genome shotgun (WGS) entry which is preliminary data.</text>
</comment>
<keyword evidence="10" id="KW-0143">Chaperone</keyword>
<proteinExistence type="inferred from homology"/>
<dbReference type="InterPro" id="IPR023380">
    <property type="entry name" value="DsbB-like_sf"/>
</dbReference>
<comment type="subcellular location">
    <subcellularLocation>
        <location evidence="1">Membrane</location>
        <topology evidence="1">Multi-pass membrane protein</topology>
    </subcellularLocation>
</comment>
<gene>
    <name evidence="13" type="ORF">FOZ76_24650</name>
</gene>
<dbReference type="Proteomes" id="UP000318405">
    <property type="component" value="Unassembled WGS sequence"/>
</dbReference>
<feature type="transmembrane region" description="Helical" evidence="12">
    <location>
        <begin position="117"/>
        <end position="140"/>
    </location>
</feature>
<keyword evidence="14" id="KW-1185">Reference proteome</keyword>
<accession>A0A556A7I2</accession>
<dbReference type="GO" id="GO:0016020">
    <property type="term" value="C:membrane"/>
    <property type="evidence" value="ECO:0007669"/>
    <property type="project" value="UniProtKB-SubCell"/>
</dbReference>
<evidence type="ECO:0000256" key="11">
    <source>
        <dbReference type="ARBA" id="ARBA00023284"/>
    </source>
</evidence>
<dbReference type="GO" id="GO:0015035">
    <property type="term" value="F:protein-disulfide reductase activity"/>
    <property type="evidence" value="ECO:0007669"/>
    <property type="project" value="InterPro"/>
</dbReference>
<feature type="transmembrane region" description="Helical" evidence="12">
    <location>
        <begin position="47"/>
        <end position="67"/>
    </location>
</feature>
<evidence type="ECO:0000256" key="9">
    <source>
        <dbReference type="ARBA" id="ARBA00023157"/>
    </source>
</evidence>
<keyword evidence="9" id="KW-1015">Disulfide bond</keyword>
<evidence type="ECO:0000256" key="12">
    <source>
        <dbReference type="SAM" id="Phobius"/>
    </source>
</evidence>
<evidence type="ECO:0000256" key="4">
    <source>
        <dbReference type="ARBA" id="ARBA00022692"/>
    </source>
</evidence>
<dbReference type="PANTHER" id="PTHR43469:SF1">
    <property type="entry name" value="SPBETA PROPHAGE-DERIVED DISULFIDE BOND FORMATION PROTEIN B"/>
    <property type="match status" value="1"/>
</dbReference>
<keyword evidence="6 12" id="KW-1133">Transmembrane helix</keyword>
<keyword evidence="4 12" id="KW-0812">Transmembrane</keyword>
<dbReference type="SUPFAM" id="SSF158442">
    <property type="entry name" value="DsbB-like"/>
    <property type="match status" value="1"/>
</dbReference>
<dbReference type="PIRSF" id="PIRSF036659">
    <property type="entry name" value="BdbC"/>
    <property type="match status" value="1"/>
</dbReference>